<dbReference type="Proteomes" id="UP000245790">
    <property type="component" value="Unassembled WGS sequence"/>
</dbReference>
<evidence type="ECO:0000256" key="1">
    <source>
        <dbReference type="ARBA" id="ARBA00022801"/>
    </source>
</evidence>
<dbReference type="NCBIfam" id="TIGR03784">
    <property type="entry name" value="marine_sortase"/>
    <property type="match status" value="1"/>
</dbReference>
<dbReference type="Pfam" id="PF04203">
    <property type="entry name" value="Sortase"/>
    <property type="match status" value="1"/>
</dbReference>
<comment type="caution">
    <text evidence="2">The sequence shown here is derived from an EMBL/GenBank/DDBJ whole genome shotgun (WGS) entry which is preliminary data.</text>
</comment>
<sequence>MKKLITLFFIFLVCVSSYYLLTPIYYKSKATVAQILLNNAWQETRNNAQNHKPWPWADTWPVFKLTLLKNSPSNPHSFLALESFIVLDQASGESLAFAPGWVAGTVTPGDQGNSLIAAHRDTHFSILKTLSINDRLRIENTQGHQIDFVIDSIEVVDATTSMPNLHTTESRISLITCYPFDMSVQDPDYRLVVSAYRVLI</sequence>
<keyword evidence="1" id="KW-0378">Hydrolase</keyword>
<evidence type="ECO:0000313" key="3">
    <source>
        <dbReference type="Proteomes" id="UP000245790"/>
    </source>
</evidence>
<protein>
    <submittedName>
        <fullName evidence="2">Sortase A</fullName>
    </submittedName>
</protein>
<accession>A0A316FSX9</accession>
<proteinExistence type="predicted"/>
<dbReference type="CDD" id="cd05828">
    <property type="entry name" value="Sortase_D_1"/>
    <property type="match status" value="1"/>
</dbReference>
<dbReference type="GO" id="GO:0016787">
    <property type="term" value="F:hydrolase activity"/>
    <property type="evidence" value="ECO:0007669"/>
    <property type="project" value="UniProtKB-KW"/>
</dbReference>
<reference evidence="2 3" key="1">
    <citation type="submission" date="2018-05" db="EMBL/GenBank/DDBJ databases">
        <title>Genomic Encyclopedia of Type Strains, Phase IV (KMG-IV): sequencing the most valuable type-strain genomes for metagenomic binning, comparative biology and taxonomic classification.</title>
        <authorList>
            <person name="Goeker M."/>
        </authorList>
    </citation>
    <scope>NUCLEOTIDE SEQUENCE [LARGE SCALE GENOMIC DNA]</scope>
    <source>
        <strain evidence="2 3">DSM 25350</strain>
    </source>
</reference>
<name>A0A316FSX9_9GAMM</name>
<evidence type="ECO:0000313" key="2">
    <source>
        <dbReference type="EMBL" id="PWK51858.1"/>
    </source>
</evidence>
<dbReference type="InterPro" id="IPR022445">
    <property type="entry name" value="Sortase_proteobact_type"/>
</dbReference>
<dbReference type="EMBL" id="QGGU01000005">
    <property type="protein sequence ID" value="PWK51858.1"/>
    <property type="molecule type" value="Genomic_DNA"/>
</dbReference>
<dbReference type="RefSeq" id="WP_146196122.1">
    <property type="nucleotide sequence ID" value="NZ_QGGU01000005.1"/>
</dbReference>
<dbReference type="AlphaFoldDB" id="A0A316FSX9"/>
<dbReference type="OrthoDB" id="9790661at2"/>
<dbReference type="InterPro" id="IPR023365">
    <property type="entry name" value="Sortase_dom-sf"/>
</dbReference>
<dbReference type="SUPFAM" id="SSF63817">
    <property type="entry name" value="Sortase"/>
    <property type="match status" value="1"/>
</dbReference>
<organism evidence="2 3">
    <name type="scientific">Pleionea mediterranea</name>
    <dbReference type="NCBI Taxonomy" id="523701"/>
    <lineage>
        <taxon>Bacteria</taxon>
        <taxon>Pseudomonadati</taxon>
        <taxon>Pseudomonadota</taxon>
        <taxon>Gammaproteobacteria</taxon>
        <taxon>Oceanospirillales</taxon>
        <taxon>Pleioneaceae</taxon>
        <taxon>Pleionea</taxon>
    </lineage>
</organism>
<dbReference type="InterPro" id="IPR005754">
    <property type="entry name" value="Sortase"/>
</dbReference>
<keyword evidence="3" id="KW-1185">Reference proteome</keyword>
<dbReference type="InterPro" id="IPR041999">
    <property type="entry name" value="Sortase_D_1"/>
</dbReference>
<dbReference type="Gene3D" id="2.40.260.10">
    <property type="entry name" value="Sortase"/>
    <property type="match status" value="1"/>
</dbReference>
<gene>
    <name evidence="2" type="ORF">C8D97_105174</name>
</gene>